<dbReference type="RefSeq" id="WP_379949080.1">
    <property type="nucleotide sequence ID" value="NZ_JBHMAF010000041.1"/>
</dbReference>
<dbReference type="SUPFAM" id="SSF46689">
    <property type="entry name" value="Homeodomain-like"/>
    <property type="match status" value="1"/>
</dbReference>
<feature type="domain" description="HTH rpiR-type" evidence="1">
    <location>
        <begin position="6"/>
        <end position="76"/>
    </location>
</feature>
<dbReference type="InterPro" id="IPR047640">
    <property type="entry name" value="RpiR-like"/>
</dbReference>
<protein>
    <submittedName>
        <fullName evidence="2">MurR/RpiR family transcriptional regulator</fullName>
    </submittedName>
</protein>
<organism evidence="2 3">
    <name type="scientific">Ectobacillus funiculus</name>
    <dbReference type="NCBI Taxonomy" id="137993"/>
    <lineage>
        <taxon>Bacteria</taxon>
        <taxon>Bacillati</taxon>
        <taxon>Bacillota</taxon>
        <taxon>Bacilli</taxon>
        <taxon>Bacillales</taxon>
        <taxon>Bacillaceae</taxon>
        <taxon>Ectobacillus</taxon>
    </lineage>
</organism>
<dbReference type="PANTHER" id="PTHR30514">
    <property type="entry name" value="GLUCOKINASE"/>
    <property type="match status" value="1"/>
</dbReference>
<comment type="caution">
    <text evidence="2">The sequence shown here is derived from an EMBL/GenBank/DDBJ whole genome shotgun (WGS) entry which is preliminary data.</text>
</comment>
<dbReference type="InterPro" id="IPR036388">
    <property type="entry name" value="WH-like_DNA-bd_sf"/>
</dbReference>
<accession>A0ABV5WF99</accession>
<evidence type="ECO:0000313" key="2">
    <source>
        <dbReference type="EMBL" id="MFB9758796.1"/>
    </source>
</evidence>
<proteinExistence type="predicted"/>
<dbReference type="PANTHER" id="PTHR30514:SF1">
    <property type="entry name" value="HTH-TYPE TRANSCRIPTIONAL REGULATOR HEXR-RELATED"/>
    <property type="match status" value="1"/>
</dbReference>
<sequence>MTGSNHIIKNKIHILYPSFTNSEQKVAQTVLPTGADVIYFSITELASTAAVVEATILRFCRRLACTGYQEYQLPNT</sequence>
<dbReference type="EMBL" id="JBHMAF010000041">
    <property type="protein sequence ID" value="MFB9758796.1"/>
    <property type="molecule type" value="Genomic_DNA"/>
</dbReference>
<evidence type="ECO:0000313" key="3">
    <source>
        <dbReference type="Proteomes" id="UP001589609"/>
    </source>
</evidence>
<dbReference type="Proteomes" id="UP001589609">
    <property type="component" value="Unassembled WGS sequence"/>
</dbReference>
<keyword evidence="3" id="KW-1185">Reference proteome</keyword>
<dbReference type="Pfam" id="PF01418">
    <property type="entry name" value="HTH_6"/>
    <property type="match status" value="1"/>
</dbReference>
<dbReference type="Gene3D" id="1.10.10.10">
    <property type="entry name" value="Winged helix-like DNA-binding domain superfamily/Winged helix DNA-binding domain"/>
    <property type="match status" value="1"/>
</dbReference>
<evidence type="ECO:0000259" key="1">
    <source>
        <dbReference type="PROSITE" id="PS51071"/>
    </source>
</evidence>
<dbReference type="InterPro" id="IPR000281">
    <property type="entry name" value="HTH_RpiR"/>
</dbReference>
<reference evidence="2 3" key="1">
    <citation type="submission" date="2024-09" db="EMBL/GenBank/DDBJ databases">
        <authorList>
            <person name="Sun Q."/>
            <person name="Mori K."/>
        </authorList>
    </citation>
    <scope>NUCLEOTIDE SEQUENCE [LARGE SCALE GENOMIC DNA]</scope>
    <source>
        <strain evidence="2 3">JCM 11201</strain>
    </source>
</reference>
<dbReference type="PROSITE" id="PS51071">
    <property type="entry name" value="HTH_RPIR"/>
    <property type="match status" value="1"/>
</dbReference>
<gene>
    <name evidence="2" type="ORF">ACFFMS_09900</name>
</gene>
<dbReference type="InterPro" id="IPR009057">
    <property type="entry name" value="Homeodomain-like_sf"/>
</dbReference>
<name>A0ABV5WF99_9BACI</name>